<sequence>MRTSSSAYKSAVIGYINGSGRASGPGACRRLETQSVSAGASLPPLLWPDRRPREELQPGESWGARAPSEEDSRGCRSWLETGLKPRRALDCGAWLTSRCLCPLGLLAAGRLWLLADWGWTGDTLHGLVVTWWAPGVPAALVPGDCCRLDRADVGRGCMSTGAVESFTALTT</sequence>
<comment type="caution">
    <text evidence="2">The sequence shown here is derived from an EMBL/GenBank/DDBJ whole genome shotgun (WGS) entry which is preliminary data.</text>
</comment>
<reference evidence="2" key="1">
    <citation type="journal article" date="2022" name="bioRxiv">
        <title>Sequencing and chromosome-scale assembly of the giantPleurodeles waltlgenome.</title>
        <authorList>
            <person name="Brown T."/>
            <person name="Elewa A."/>
            <person name="Iarovenko S."/>
            <person name="Subramanian E."/>
            <person name="Araus A.J."/>
            <person name="Petzold A."/>
            <person name="Susuki M."/>
            <person name="Suzuki K.-i.T."/>
            <person name="Hayashi T."/>
            <person name="Toyoda A."/>
            <person name="Oliveira C."/>
            <person name="Osipova E."/>
            <person name="Leigh N.D."/>
            <person name="Simon A."/>
            <person name="Yun M.H."/>
        </authorList>
    </citation>
    <scope>NUCLEOTIDE SEQUENCE</scope>
    <source>
        <strain evidence="2">20211129_DDA</strain>
        <tissue evidence="2">Liver</tissue>
    </source>
</reference>
<dbReference type="EMBL" id="JANPWB010000015">
    <property type="protein sequence ID" value="KAJ1089419.1"/>
    <property type="molecule type" value="Genomic_DNA"/>
</dbReference>
<dbReference type="Proteomes" id="UP001066276">
    <property type="component" value="Chromosome 11"/>
</dbReference>
<accession>A0AAV7LG50</accession>
<protein>
    <submittedName>
        <fullName evidence="2">Uncharacterized protein</fullName>
    </submittedName>
</protein>
<organism evidence="2 3">
    <name type="scientific">Pleurodeles waltl</name>
    <name type="common">Iberian ribbed newt</name>
    <dbReference type="NCBI Taxonomy" id="8319"/>
    <lineage>
        <taxon>Eukaryota</taxon>
        <taxon>Metazoa</taxon>
        <taxon>Chordata</taxon>
        <taxon>Craniata</taxon>
        <taxon>Vertebrata</taxon>
        <taxon>Euteleostomi</taxon>
        <taxon>Amphibia</taxon>
        <taxon>Batrachia</taxon>
        <taxon>Caudata</taxon>
        <taxon>Salamandroidea</taxon>
        <taxon>Salamandridae</taxon>
        <taxon>Pleurodelinae</taxon>
        <taxon>Pleurodeles</taxon>
    </lineage>
</organism>
<evidence type="ECO:0000313" key="3">
    <source>
        <dbReference type="Proteomes" id="UP001066276"/>
    </source>
</evidence>
<name>A0AAV7LG50_PLEWA</name>
<proteinExistence type="predicted"/>
<gene>
    <name evidence="2" type="ORF">NDU88_002570</name>
</gene>
<keyword evidence="3" id="KW-1185">Reference proteome</keyword>
<evidence type="ECO:0000256" key="1">
    <source>
        <dbReference type="SAM" id="MobiDB-lite"/>
    </source>
</evidence>
<evidence type="ECO:0000313" key="2">
    <source>
        <dbReference type="EMBL" id="KAJ1089419.1"/>
    </source>
</evidence>
<feature type="region of interest" description="Disordered" evidence="1">
    <location>
        <begin position="40"/>
        <end position="70"/>
    </location>
</feature>
<dbReference type="AlphaFoldDB" id="A0AAV7LG50"/>